<dbReference type="STRING" id="1913578.LPB140_11100"/>
<dbReference type="AlphaFoldDB" id="A0A1L3JDN8"/>
<reference evidence="1 2" key="1">
    <citation type="submission" date="2016-11" db="EMBL/GenBank/DDBJ databases">
        <title>Sphingorhabdus sp. LPB0140, isolated from marine environment.</title>
        <authorList>
            <person name="Kim E."/>
            <person name="Yi H."/>
        </authorList>
    </citation>
    <scope>NUCLEOTIDE SEQUENCE [LARGE SCALE GENOMIC DNA]</scope>
    <source>
        <strain evidence="1 2">LPB0140</strain>
    </source>
</reference>
<sequence length="72" mass="8048">MKMGQEISSKLHQYAKKKAQQICHEKGQYIASDLGQFNGVNAKAETDSIIISAPSLSAKLDENPLMRWTIKK</sequence>
<name>A0A1L3JDN8_9SPHN</name>
<dbReference type="RefSeq" id="WP_072559894.1">
    <property type="nucleotide sequence ID" value="NZ_CP018154.1"/>
</dbReference>
<gene>
    <name evidence="1" type="ORF">LPB140_11100</name>
</gene>
<evidence type="ECO:0000313" key="1">
    <source>
        <dbReference type="EMBL" id="APG63242.1"/>
    </source>
</evidence>
<protein>
    <submittedName>
        <fullName evidence="1">Uncharacterized protein</fullName>
    </submittedName>
</protein>
<accession>A0A1L3JDN8</accession>
<proteinExistence type="predicted"/>
<dbReference type="Proteomes" id="UP000242561">
    <property type="component" value="Chromosome"/>
</dbReference>
<dbReference type="EMBL" id="CP018154">
    <property type="protein sequence ID" value="APG63242.1"/>
    <property type="molecule type" value="Genomic_DNA"/>
</dbReference>
<keyword evidence="2" id="KW-1185">Reference proteome</keyword>
<dbReference type="KEGG" id="sphl:LPB140_11100"/>
<organism evidence="1 2">
    <name type="scientific">Sphingorhabdus lutea</name>
    <dbReference type="NCBI Taxonomy" id="1913578"/>
    <lineage>
        <taxon>Bacteria</taxon>
        <taxon>Pseudomonadati</taxon>
        <taxon>Pseudomonadota</taxon>
        <taxon>Alphaproteobacteria</taxon>
        <taxon>Sphingomonadales</taxon>
        <taxon>Sphingomonadaceae</taxon>
        <taxon>Sphingorhabdus</taxon>
    </lineage>
</organism>
<evidence type="ECO:0000313" key="2">
    <source>
        <dbReference type="Proteomes" id="UP000242561"/>
    </source>
</evidence>